<gene>
    <name evidence="1" type="ORF">P378_16780</name>
</gene>
<dbReference type="AlphaFoldDB" id="A0A2C6M8D0"/>
<comment type="caution">
    <text evidence="1">The sequence shown here is derived from an EMBL/GenBank/DDBJ whole genome shotgun (WGS) entry which is preliminary data.</text>
</comment>
<reference evidence="1 2" key="1">
    <citation type="submission" date="2013-09" db="EMBL/GenBank/DDBJ databases">
        <title>Biodegradation of hydrocarbons in the deep terrestrial subsurface : characterization of a microbial consortium composed of two Desulfotomaculum species originating from a deep geological formation.</title>
        <authorList>
            <person name="Aullo T."/>
            <person name="Berlendis S."/>
            <person name="Lascourreges J.-F."/>
            <person name="Dessort D."/>
            <person name="Saint-Laurent S."/>
            <person name="Schraauwers B."/>
            <person name="Mas J."/>
            <person name="Magot M."/>
            <person name="Ranchou-Peyruse A."/>
        </authorList>
    </citation>
    <scope>NUCLEOTIDE SEQUENCE [LARGE SCALE GENOMIC DNA]</scope>
    <source>
        <strain evidence="1 2">Bs107</strain>
    </source>
</reference>
<name>A0A2C6M8D0_9FIRM</name>
<evidence type="ECO:0000313" key="2">
    <source>
        <dbReference type="Proteomes" id="UP000222564"/>
    </source>
</evidence>
<protein>
    <submittedName>
        <fullName evidence="1">Uncharacterized protein</fullName>
    </submittedName>
</protein>
<evidence type="ECO:0000313" key="1">
    <source>
        <dbReference type="EMBL" id="PHJ37349.1"/>
    </source>
</evidence>
<organism evidence="1 2">
    <name type="scientific">Desulforamulus profundi</name>
    <dbReference type="NCBI Taxonomy" id="1383067"/>
    <lineage>
        <taxon>Bacteria</taxon>
        <taxon>Bacillati</taxon>
        <taxon>Bacillota</taxon>
        <taxon>Clostridia</taxon>
        <taxon>Eubacteriales</taxon>
        <taxon>Peptococcaceae</taxon>
        <taxon>Desulforamulus</taxon>
    </lineage>
</organism>
<sequence length="91" mass="10655">MALTHYLEQLSDSGLAIEQKAKVLSAVAYCYYKLWDYYSAVQYFVSAFEHGYRKGEIYQFLRWCTGHVDSTACLSGFTRYWKMKNILNLEA</sequence>
<dbReference type="Proteomes" id="UP000222564">
    <property type="component" value="Unassembled WGS sequence"/>
</dbReference>
<proteinExistence type="predicted"/>
<accession>A0A2C6M8D0</accession>
<dbReference type="EMBL" id="AWQQ01000095">
    <property type="protein sequence ID" value="PHJ37349.1"/>
    <property type="molecule type" value="Genomic_DNA"/>
</dbReference>
<keyword evidence="2" id="KW-1185">Reference proteome</keyword>